<dbReference type="CDD" id="cd15904">
    <property type="entry name" value="TSPO_MBR"/>
    <property type="match status" value="1"/>
</dbReference>
<evidence type="ECO:0000256" key="3">
    <source>
        <dbReference type="ARBA" id="ARBA00022692"/>
    </source>
</evidence>
<dbReference type="GO" id="GO:0016020">
    <property type="term" value="C:membrane"/>
    <property type="evidence" value="ECO:0007669"/>
    <property type="project" value="UniProtKB-SubCell"/>
</dbReference>
<keyword evidence="5 6" id="KW-0472">Membrane</keyword>
<dbReference type="Proteomes" id="UP000095342">
    <property type="component" value="Chromosome"/>
</dbReference>
<sequence>MQKRVYGELLGLFGWLLSTFVAAGVGAVASLGASAFYTQLIRPVWAPPAVLFGPVWTVLYTMMGVSAWLIWGLHTQRTRTALNLFWAQLVVNALWSWLFFVWHLGAWAFVEMLILLALIVATTVAFWRFSRTAALLLMPYLAWVSFATALTWFVWQHNPALLG</sequence>
<dbReference type="RefSeq" id="WP_070071662.1">
    <property type="nucleotide sequence ID" value="NZ_CP017448.1"/>
</dbReference>
<protein>
    <submittedName>
        <fullName evidence="7">Sensory protein</fullName>
    </submittedName>
</protein>
<evidence type="ECO:0000256" key="4">
    <source>
        <dbReference type="ARBA" id="ARBA00022989"/>
    </source>
</evidence>
<dbReference type="Gene3D" id="1.20.1260.100">
    <property type="entry name" value="TspO/MBR protein"/>
    <property type="match status" value="1"/>
</dbReference>
<feature type="transmembrane region" description="Helical" evidence="6">
    <location>
        <begin position="134"/>
        <end position="155"/>
    </location>
</feature>
<accession>A0A1D8K538</accession>
<keyword evidence="3 6" id="KW-0812">Transmembrane</keyword>
<evidence type="ECO:0000256" key="1">
    <source>
        <dbReference type="ARBA" id="ARBA00004141"/>
    </source>
</evidence>
<evidence type="ECO:0000313" key="7">
    <source>
        <dbReference type="EMBL" id="AOV16066.1"/>
    </source>
</evidence>
<gene>
    <name evidence="7" type="ORF">BJI67_02375</name>
</gene>
<evidence type="ECO:0000256" key="6">
    <source>
        <dbReference type="SAM" id="Phobius"/>
    </source>
</evidence>
<dbReference type="PANTHER" id="PTHR10057:SF0">
    <property type="entry name" value="TRANSLOCATOR PROTEIN"/>
    <property type="match status" value="1"/>
</dbReference>
<dbReference type="KEGG" id="aaeo:BJI67_02375"/>
<dbReference type="InterPro" id="IPR004307">
    <property type="entry name" value="TspO_MBR"/>
</dbReference>
<keyword evidence="8" id="KW-1185">Reference proteome</keyword>
<comment type="subcellular location">
    <subcellularLocation>
        <location evidence="1">Membrane</location>
        <topology evidence="1">Multi-pass membrane protein</topology>
    </subcellularLocation>
</comment>
<dbReference type="PANTHER" id="PTHR10057">
    <property type="entry name" value="PERIPHERAL-TYPE BENZODIAZEPINE RECEPTOR"/>
    <property type="match status" value="1"/>
</dbReference>
<dbReference type="InterPro" id="IPR038330">
    <property type="entry name" value="TspO/MBR-related_sf"/>
</dbReference>
<feature type="transmembrane region" description="Helical" evidence="6">
    <location>
        <begin position="12"/>
        <end position="37"/>
    </location>
</feature>
<dbReference type="AlphaFoldDB" id="A0A1D8K538"/>
<dbReference type="GO" id="GO:0033013">
    <property type="term" value="P:tetrapyrrole metabolic process"/>
    <property type="evidence" value="ECO:0007669"/>
    <property type="project" value="UniProtKB-ARBA"/>
</dbReference>
<feature type="transmembrane region" description="Helical" evidence="6">
    <location>
        <begin position="106"/>
        <end position="127"/>
    </location>
</feature>
<dbReference type="EMBL" id="CP017448">
    <property type="protein sequence ID" value="AOV16066.1"/>
    <property type="molecule type" value="Genomic_DNA"/>
</dbReference>
<evidence type="ECO:0000256" key="2">
    <source>
        <dbReference type="ARBA" id="ARBA00007524"/>
    </source>
</evidence>
<organism evidence="7 8">
    <name type="scientific">Acidihalobacter aeolianus</name>
    <dbReference type="NCBI Taxonomy" id="2792603"/>
    <lineage>
        <taxon>Bacteria</taxon>
        <taxon>Pseudomonadati</taxon>
        <taxon>Pseudomonadota</taxon>
        <taxon>Gammaproteobacteria</taxon>
        <taxon>Chromatiales</taxon>
        <taxon>Ectothiorhodospiraceae</taxon>
        <taxon>Acidihalobacter</taxon>
    </lineage>
</organism>
<comment type="similarity">
    <text evidence="2">Belongs to the TspO/BZRP family.</text>
</comment>
<feature type="transmembrane region" description="Helical" evidence="6">
    <location>
        <begin position="49"/>
        <end position="71"/>
    </location>
</feature>
<keyword evidence="4 6" id="KW-1133">Transmembrane helix</keyword>
<evidence type="ECO:0000313" key="8">
    <source>
        <dbReference type="Proteomes" id="UP000095342"/>
    </source>
</evidence>
<feature type="transmembrane region" description="Helical" evidence="6">
    <location>
        <begin position="83"/>
        <end position="100"/>
    </location>
</feature>
<name>A0A1D8K538_9GAMM</name>
<reference evidence="7 8" key="1">
    <citation type="submission" date="2016-09" db="EMBL/GenBank/DDBJ databases">
        <title>Acidihalobacter prosperus V6 (DSM14174).</title>
        <authorList>
            <person name="Khaleque H.N."/>
            <person name="Ramsay J.P."/>
            <person name="Murphy R.J.T."/>
            <person name="Kaksonen A.H."/>
            <person name="Boxall N.J."/>
            <person name="Watkin E.L.J."/>
        </authorList>
    </citation>
    <scope>NUCLEOTIDE SEQUENCE [LARGE SCALE GENOMIC DNA]</scope>
    <source>
        <strain evidence="7 8">V6</strain>
    </source>
</reference>
<dbReference type="PIRSF" id="PIRSF005859">
    <property type="entry name" value="PBR"/>
    <property type="match status" value="1"/>
</dbReference>
<proteinExistence type="inferred from homology"/>
<dbReference type="Pfam" id="PF03073">
    <property type="entry name" value="TspO_MBR"/>
    <property type="match status" value="1"/>
</dbReference>
<evidence type="ECO:0000256" key="5">
    <source>
        <dbReference type="ARBA" id="ARBA00023136"/>
    </source>
</evidence>
<dbReference type="FunFam" id="1.20.1260.100:FF:000001">
    <property type="entry name" value="translocator protein 2"/>
    <property type="match status" value="1"/>
</dbReference>